<dbReference type="EMBL" id="CP092471">
    <property type="protein sequence ID" value="UVI38406.1"/>
    <property type="molecule type" value="Genomic_DNA"/>
</dbReference>
<evidence type="ECO:0000256" key="1">
    <source>
        <dbReference type="SAM" id="Phobius"/>
    </source>
</evidence>
<evidence type="ECO:0000259" key="2">
    <source>
        <dbReference type="Pfam" id="PF13586"/>
    </source>
</evidence>
<keyword evidence="1" id="KW-1133">Transmembrane helix</keyword>
<gene>
    <name evidence="3" type="ORF">L1F33_09040</name>
</gene>
<reference evidence="3" key="1">
    <citation type="submission" date="2022-02" db="EMBL/GenBank/DDBJ databases">
        <title>Qipengyuania spongiae sp. nov., isolated from marine sponge.</title>
        <authorList>
            <person name="Li Z."/>
            <person name="Zhang M."/>
        </authorList>
    </citation>
    <scope>NUCLEOTIDE SEQUENCE</scope>
    <source>
        <strain evidence="3">PHS-Z21</strain>
    </source>
</reference>
<feature type="transmembrane region" description="Helical" evidence="1">
    <location>
        <begin position="95"/>
        <end position="113"/>
    </location>
</feature>
<dbReference type="Pfam" id="PF13586">
    <property type="entry name" value="DDE_Tnp_1_2"/>
    <property type="match status" value="1"/>
</dbReference>
<keyword evidence="1" id="KW-0812">Transmembrane</keyword>
<feature type="domain" description="Transposase DDE" evidence="2">
    <location>
        <begin position="29"/>
        <end position="109"/>
    </location>
</feature>
<dbReference type="RefSeq" id="WP_265557571.1">
    <property type="nucleotide sequence ID" value="NZ_CP092471.1"/>
</dbReference>
<name>A0ABY5SZI0_9SPHN</name>
<dbReference type="InterPro" id="IPR025668">
    <property type="entry name" value="Tnp_DDE_dom"/>
</dbReference>
<accession>A0ABY5SZI0</accession>
<evidence type="ECO:0000313" key="3">
    <source>
        <dbReference type="EMBL" id="UVI38406.1"/>
    </source>
</evidence>
<keyword evidence="4" id="KW-1185">Reference proteome</keyword>
<sequence length="114" mass="13048">MLRSEEHLSGCRGAALMIDDYPKAKAPLADRGYDADRFSVALEQRGITPCPPSKTNRKGLIPHDLILYRRHHKVADMFGELKDWRRIHTRYDRGAHTFFSAIGIAATVIFWLLQ</sequence>
<proteinExistence type="predicted"/>
<protein>
    <recommendedName>
        <fullName evidence="2">Transposase DDE domain-containing protein</fullName>
    </recommendedName>
</protein>
<organism evidence="3 4">
    <name type="scientific">Qipengyuania spongiae</name>
    <dbReference type="NCBI Taxonomy" id="2909673"/>
    <lineage>
        <taxon>Bacteria</taxon>
        <taxon>Pseudomonadati</taxon>
        <taxon>Pseudomonadota</taxon>
        <taxon>Alphaproteobacteria</taxon>
        <taxon>Sphingomonadales</taxon>
        <taxon>Erythrobacteraceae</taxon>
        <taxon>Qipengyuania</taxon>
    </lineage>
</organism>
<evidence type="ECO:0000313" key="4">
    <source>
        <dbReference type="Proteomes" id="UP001065265"/>
    </source>
</evidence>
<keyword evidence="1" id="KW-0472">Membrane</keyword>
<dbReference type="Proteomes" id="UP001065265">
    <property type="component" value="Chromosome"/>
</dbReference>